<dbReference type="PANTHER" id="PTHR30158:SF3">
    <property type="entry name" value="MULTIDRUG EFFLUX PUMP SUBUNIT ACRA-RELATED"/>
    <property type="match status" value="1"/>
</dbReference>
<dbReference type="Gene3D" id="2.40.30.170">
    <property type="match status" value="1"/>
</dbReference>
<evidence type="ECO:0000256" key="2">
    <source>
        <dbReference type="ARBA" id="ARBA00009477"/>
    </source>
</evidence>
<dbReference type="OrthoDB" id="9800613at2"/>
<feature type="coiled-coil region" evidence="3">
    <location>
        <begin position="146"/>
        <end position="180"/>
    </location>
</feature>
<gene>
    <name evidence="9" type="ORF">MPL1_04287</name>
</gene>
<keyword evidence="10" id="KW-1185">Reference proteome</keyword>
<dbReference type="Gene3D" id="2.40.420.20">
    <property type="match status" value="1"/>
</dbReference>
<keyword evidence="3" id="KW-0175">Coiled coil</keyword>
<feature type="domain" description="Multidrug resistance protein MdtA-like alpha-helical hairpin" evidence="5">
    <location>
        <begin position="116"/>
        <end position="184"/>
    </location>
</feature>
<evidence type="ECO:0000259" key="5">
    <source>
        <dbReference type="Pfam" id="PF25876"/>
    </source>
</evidence>
<dbReference type="InterPro" id="IPR058624">
    <property type="entry name" value="MdtA-like_HH"/>
</dbReference>
<name>M7PSZ0_9GAMM</name>
<dbReference type="Pfam" id="PF25876">
    <property type="entry name" value="HH_MFP_RND"/>
    <property type="match status" value="1"/>
</dbReference>
<dbReference type="Pfam" id="PF25917">
    <property type="entry name" value="BSH_RND"/>
    <property type="match status" value="1"/>
</dbReference>
<dbReference type="Pfam" id="PF25967">
    <property type="entry name" value="RND-MFP_C"/>
    <property type="match status" value="1"/>
</dbReference>
<dbReference type="GO" id="GO:0046677">
    <property type="term" value="P:response to antibiotic"/>
    <property type="evidence" value="ECO:0007669"/>
    <property type="project" value="TreeGrafter"/>
</dbReference>
<dbReference type="Pfam" id="PF25944">
    <property type="entry name" value="Beta-barrel_RND"/>
    <property type="match status" value="1"/>
</dbReference>
<evidence type="ECO:0000256" key="3">
    <source>
        <dbReference type="SAM" id="Coils"/>
    </source>
</evidence>
<dbReference type="Gene3D" id="1.10.287.470">
    <property type="entry name" value="Helix hairpin bin"/>
    <property type="match status" value="1"/>
</dbReference>
<dbReference type="NCBIfam" id="TIGR01730">
    <property type="entry name" value="RND_mfp"/>
    <property type="match status" value="1"/>
</dbReference>
<feature type="signal peptide" evidence="4">
    <location>
        <begin position="1"/>
        <end position="33"/>
    </location>
</feature>
<dbReference type="PANTHER" id="PTHR30158">
    <property type="entry name" value="ACRA/E-RELATED COMPONENT OF DRUG EFFLUX TRANSPORTER"/>
    <property type="match status" value="1"/>
</dbReference>
<dbReference type="PATRIC" id="fig|1286106.3.peg.859"/>
<dbReference type="STRING" id="1286106.MPL1_04287"/>
<comment type="similarity">
    <text evidence="2">Belongs to the membrane fusion protein (MFP) (TC 8.A.1) family.</text>
</comment>
<dbReference type="GO" id="GO:0022857">
    <property type="term" value="F:transmembrane transporter activity"/>
    <property type="evidence" value="ECO:0007669"/>
    <property type="project" value="InterPro"/>
</dbReference>
<dbReference type="Gene3D" id="2.40.50.100">
    <property type="match status" value="1"/>
</dbReference>
<reference evidence="9 10" key="1">
    <citation type="journal article" date="2013" name="Genome Announc.">
        <title>Draft Genome Sequence of Methylophaga lonarensis MPLT, a Haloalkaliphilic (Non-Methane-Utilizing) Methylotroph.</title>
        <authorList>
            <person name="Shetty S.A."/>
            <person name="Marathe N.P."/>
            <person name="Munot H."/>
            <person name="Antony C.P."/>
            <person name="Dhotre D.P."/>
            <person name="Murrell J.C."/>
            <person name="Shouche Y.S."/>
        </authorList>
    </citation>
    <scope>NUCLEOTIDE SEQUENCE [LARGE SCALE GENOMIC DNA]</scope>
    <source>
        <strain evidence="9 10">MPL</strain>
    </source>
</reference>
<feature type="domain" description="Multidrug resistance protein MdtA-like barrel-sandwich hybrid" evidence="6">
    <location>
        <begin position="74"/>
        <end position="216"/>
    </location>
</feature>
<sequence>MQFSGFIRKNKLMTVAFTSFLLMSLSGCLPSNADSEASSDSAAEAPPTAVEVYVVEKQTVTLTTTLPGRTVAFRKAEVRPQVSGIIEQRLFEEGAEVEAGQQLYQIEPETYQAAVQTARAYLSRAQANLVTTEAREERYRVLLADRAISQQAYDDALSEYEQAKAEVAVRKAELETAEINLRYTRVNAPISGQIGKSNFTEGALVSANQAEVLATIHQLDPIYVDVSQASKELITLRQQIMQGLVRQEGSIQVSLELENGTEYPHQGELQFSEVNVNENTGSVMMRALMPNPEQLLLPGMFVRTTFYEGERDNAILIPHRAVQFDRQGNASVMLVNADNEIEIRPVITERSLGNRWLLGNGLEEGERIVIAGQQKVGPGAKVSIAEKQKD</sequence>
<dbReference type="eggNOG" id="COG0845">
    <property type="taxonomic scope" value="Bacteria"/>
</dbReference>
<evidence type="ECO:0000313" key="10">
    <source>
        <dbReference type="Proteomes" id="UP000012019"/>
    </source>
</evidence>
<protein>
    <submittedName>
        <fullName evidence="9">RND efflux system, membrane fusion protein CmeA</fullName>
    </submittedName>
</protein>
<evidence type="ECO:0000313" key="9">
    <source>
        <dbReference type="EMBL" id="EMR13584.1"/>
    </source>
</evidence>
<dbReference type="AlphaFoldDB" id="M7PSZ0"/>
<feature type="chain" id="PRO_5004083059" evidence="4">
    <location>
        <begin position="34"/>
        <end position="390"/>
    </location>
</feature>
<accession>M7PSZ0</accession>
<evidence type="ECO:0000259" key="7">
    <source>
        <dbReference type="Pfam" id="PF25944"/>
    </source>
</evidence>
<comment type="caution">
    <text evidence="9">The sequence shown here is derived from an EMBL/GenBank/DDBJ whole genome shotgun (WGS) entry which is preliminary data.</text>
</comment>
<feature type="domain" description="Multidrug resistance protein MdtA-like beta-barrel" evidence="7">
    <location>
        <begin position="221"/>
        <end position="305"/>
    </location>
</feature>
<dbReference type="InterPro" id="IPR006143">
    <property type="entry name" value="RND_pump_MFP"/>
</dbReference>
<evidence type="ECO:0000256" key="4">
    <source>
        <dbReference type="SAM" id="SignalP"/>
    </source>
</evidence>
<evidence type="ECO:0000259" key="6">
    <source>
        <dbReference type="Pfam" id="PF25917"/>
    </source>
</evidence>
<dbReference type="InterPro" id="IPR058626">
    <property type="entry name" value="MdtA-like_b-barrel"/>
</dbReference>
<dbReference type="InterPro" id="IPR058627">
    <property type="entry name" value="MdtA-like_C"/>
</dbReference>
<proteinExistence type="inferred from homology"/>
<dbReference type="RefSeq" id="WP_009725877.1">
    <property type="nucleotide sequence ID" value="NZ_APHR01000019.1"/>
</dbReference>
<dbReference type="SUPFAM" id="SSF111369">
    <property type="entry name" value="HlyD-like secretion proteins"/>
    <property type="match status" value="1"/>
</dbReference>
<dbReference type="InterPro" id="IPR058625">
    <property type="entry name" value="MdtA-like_BSH"/>
</dbReference>
<dbReference type="EMBL" id="APHR01000019">
    <property type="protein sequence ID" value="EMR13584.1"/>
    <property type="molecule type" value="Genomic_DNA"/>
</dbReference>
<dbReference type="FunFam" id="2.40.420.20:FF:000001">
    <property type="entry name" value="Efflux RND transporter periplasmic adaptor subunit"/>
    <property type="match status" value="1"/>
</dbReference>
<keyword evidence="4" id="KW-0732">Signal</keyword>
<dbReference type="Proteomes" id="UP000012019">
    <property type="component" value="Unassembled WGS sequence"/>
</dbReference>
<evidence type="ECO:0000259" key="8">
    <source>
        <dbReference type="Pfam" id="PF25967"/>
    </source>
</evidence>
<feature type="domain" description="Multidrug resistance protein MdtA-like C-terminal permuted SH3" evidence="8">
    <location>
        <begin position="313"/>
        <end position="375"/>
    </location>
</feature>
<dbReference type="GO" id="GO:0005886">
    <property type="term" value="C:plasma membrane"/>
    <property type="evidence" value="ECO:0007669"/>
    <property type="project" value="UniProtKB-SubCell"/>
</dbReference>
<organism evidence="9 10">
    <name type="scientific">Methylophaga lonarensis MPL</name>
    <dbReference type="NCBI Taxonomy" id="1286106"/>
    <lineage>
        <taxon>Bacteria</taxon>
        <taxon>Pseudomonadati</taxon>
        <taxon>Pseudomonadota</taxon>
        <taxon>Gammaproteobacteria</taxon>
        <taxon>Thiotrichales</taxon>
        <taxon>Piscirickettsiaceae</taxon>
        <taxon>Methylophaga</taxon>
    </lineage>
</organism>
<comment type="subcellular location">
    <subcellularLocation>
        <location evidence="1">Cell inner membrane</location>
        <topology evidence="1">Lipid-anchor</topology>
    </subcellularLocation>
</comment>
<evidence type="ECO:0000256" key="1">
    <source>
        <dbReference type="ARBA" id="ARBA00004519"/>
    </source>
</evidence>